<gene>
    <name evidence="2" type="ORF">IAD49_03125</name>
</gene>
<evidence type="ECO:0000313" key="3">
    <source>
        <dbReference type="Proteomes" id="UP000824087"/>
    </source>
</evidence>
<reference evidence="2" key="2">
    <citation type="journal article" date="2021" name="PeerJ">
        <title>Extensive microbial diversity within the chicken gut microbiome revealed by metagenomics and culture.</title>
        <authorList>
            <person name="Gilroy R."/>
            <person name="Ravi A."/>
            <person name="Getino M."/>
            <person name="Pursley I."/>
            <person name="Horton D.L."/>
            <person name="Alikhan N.F."/>
            <person name="Baker D."/>
            <person name="Gharbi K."/>
            <person name="Hall N."/>
            <person name="Watson M."/>
            <person name="Adriaenssens E.M."/>
            <person name="Foster-Nyarko E."/>
            <person name="Jarju S."/>
            <person name="Secka A."/>
            <person name="Antonio M."/>
            <person name="Oren A."/>
            <person name="Chaudhuri R.R."/>
            <person name="La Ragione R."/>
            <person name="Hildebrand F."/>
            <person name="Pallen M.J."/>
        </authorList>
    </citation>
    <scope>NUCLEOTIDE SEQUENCE</scope>
    <source>
        <strain evidence="2">CHK197-8231</strain>
    </source>
</reference>
<evidence type="ECO:0000256" key="1">
    <source>
        <dbReference type="SAM" id="MobiDB-lite"/>
    </source>
</evidence>
<sequence length="110" mass="12702">MKLKQVVIDMTDLTLTKERKKIKYGELFEIADESRANEILKARYKNKPVAIIYNSEQENTLPQDNSENNKKSNNKKDNDNLNNKNNGTDEDKDNENIKNKNSQEGNGTQK</sequence>
<dbReference type="AlphaFoldDB" id="A0A9D1HU42"/>
<accession>A0A9D1HU42</accession>
<dbReference type="Proteomes" id="UP000824087">
    <property type="component" value="Unassembled WGS sequence"/>
</dbReference>
<organism evidence="2 3">
    <name type="scientific">Candidatus Fimihabitans intestinipullorum</name>
    <dbReference type="NCBI Taxonomy" id="2840820"/>
    <lineage>
        <taxon>Bacteria</taxon>
        <taxon>Bacillati</taxon>
        <taxon>Mycoplasmatota</taxon>
        <taxon>Mycoplasmatota incertae sedis</taxon>
        <taxon>Candidatus Fimihabitans</taxon>
    </lineage>
</organism>
<feature type="compositionally biased region" description="Basic and acidic residues" evidence="1">
    <location>
        <begin position="67"/>
        <end position="79"/>
    </location>
</feature>
<reference evidence="2" key="1">
    <citation type="submission" date="2020-10" db="EMBL/GenBank/DDBJ databases">
        <authorList>
            <person name="Gilroy R."/>
        </authorList>
    </citation>
    <scope>NUCLEOTIDE SEQUENCE</scope>
    <source>
        <strain evidence="2">CHK197-8231</strain>
    </source>
</reference>
<name>A0A9D1HU42_9BACT</name>
<proteinExistence type="predicted"/>
<comment type="caution">
    <text evidence="2">The sequence shown here is derived from an EMBL/GenBank/DDBJ whole genome shotgun (WGS) entry which is preliminary data.</text>
</comment>
<evidence type="ECO:0000313" key="2">
    <source>
        <dbReference type="EMBL" id="HIU22556.1"/>
    </source>
</evidence>
<feature type="region of interest" description="Disordered" evidence="1">
    <location>
        <begin position="55"/>
        <end position="110"/>
    </location>
</feature>
<protein>
    <submittedName>
        <fullName evidence="2">Uncharacterized protein</fullName>
    </submittedName>
</protein>
<dbReference type="EMBL" id="DVML01000018">
    <property type="protein sequence ID" value="HIU22556.1"/>
    <property type="molecule type" value="Genomic_DNA"/>
</dbReference>